<dbReference type="GO" id="GO:0050479">
    <property type="term" value="F:glyceryl-ether monooxygenase activity"/>
    <property type="evidence" value="ECO:0007669"/>
    <property type="project" value="TreeGrafter"/>
</dbReference>
<comment type="caution">
    <text evidence="9">The sequence shown here is derived from an EMBL/GenBank/DDBJ whole genome shotgun (WGS) entry which is preliminary data.</text>
</comment>
<dbReference type="PANTHER" id="PTHR21624">
    <property type="entry name" value="STEROL DESATURASE-RELATED PROTEIN"/>
    <property type="match status" value="1"/>
</dbReference>
<sequence>MRFDVELLLLALAPVFLLCIGWEARHFARTRPQAAVYAWRDTLCNAALALMHQGADKVAWLFVIPVYAYCYRHYRLFTWQDGWLSFAVLFVAQDLLYYVFHRASHRVRWLWAAHVVHHSSERMNFSTAMRQSLMYPVAGMWAFWLPLALLGFPPQQIVGIVLINLAFQFFVHTQAFGKLGWIEYVFNTPSIHRAHHARNPRYIDRNYAGVLVIWDRLFGSFVEETPADPPQYGIVERLGSNNPLVATFHEWGSMAADAWRVPGWRNKLRAVFGPPEWASAYHARIAGAAADDRRTAPHAGANRSS</sequence>
<evidence type="ECO:0000256" key="3">
    <source>
        <dbReference type="ARBA" id="ARBA00022989"/>
    </source>
</evidence>
<keyword evidence="4" id="KW-0560">Oxidoreductase</keyword>
<feature type="transmembrane region" description="Helical" evidence="7">
    <location>
        <begin position="132"/>
        <end position="151"/>
    </location>
</feature>
<proteinExistence type="predicted"/>
<comment type="subcellular location">
    <subcellularLocation>
        <location evidence="1">Endomembrane system</location>
        <topology evidence="1">Multi-pass membrane protein</topology>
    </subcellularLocation>
</comment>
<dbReference type="PANTHER" id="PTHR21624:SF1">
    <property type="entry name" value="ALKYLGLYCEROL MONOOXYGENASE"/>
    <property type="match status" value="1"/>
</dbReference>
<evidence type="ECO:0000313" key="9">
    <source>
        <dbReference type="EMBL" id="KWA83302.1"/>
    </source>
</evidence>
<dbReference type="EMBL" id="LPHD01000055">
    <property type="protein sequence ID" value="KWA83302.1"/>
    <property type="molecule type" value="Genomic_DNA"/>
</dbReference>
<evidence type="ECO:0000256" key="2">
    <source>
        <dbReference type="ARBA" id="ARBA00022692"/>
    </source>
</evidence>
<dbReference type="AlphaFoldDB" id="A0A103PWT9"/>
<dbReference type="RefSeq" id="WP_059654795.1">
    <property type="nucleotide sequence ID" value="NZ_LOXJ01000025.1"/>
</dbReference>
<reference evidence="9 10" key="1">
    <citation type="submission" date="2015-11" db="EMBL/GenBank/DDBJ databases">
        <title>Expanding the genomic diversity of Burkholderia species for the development of highly accurate diagnostics.</title>
        <authorList>
            <person name="Sahl J."/>
            <person name="Keim P."/>
            <person name="Wagner D."/>
        </authorList>
    </citation>
    <scope>NUCLEOTIDE SEQUENCE [LARGE SCALE GENOMIC DNA]</scope>
    <source>
        <strain evidence="9 10">MSMB2087WGS</strain>
    </source>
</reference>
<organism evidence="9 10">
    <name type="scientific">Burkholderia ubonensis</name>
    <dbReference type="NCBI Taxonomy" id="101571"/>
    <lineage>
        <taxon>Bacteria</taxon>
        <taxon>Pseudomonadati</taxon>
        <taxon>Pseudomonadota</taxon>
        <taxon>Betaproteobacteria</taxon>
        <taxon>Burkholderiales</taxon>
        <taxon>Burkholderiaceae</taxon>
        <taxon>Burkholderia</taxon>
        <taxon>Burkholderia cepacia complex</taxon>
    </lineage>
</organism>
<keyword evidence="3 7" id="KW-1133">Transmembrane helix</keyword>
<keyword evidence="2 7" id="KW-0812">Transmembrane</keyword>
<evidence type="ECO:0000256" key="5">
    <source>
        <dbReference type="ARBA" id="ARBA00023098"/>
    </source>
</evidence>
<dbReference type="GO" id="GO:0006643">
    <property type="term" value="P:membrane lipid metabolic process"/>
    <property type="evidence" value="ECO:0007669"/>
    <property type="project" value="TreeGrafter"/>
</dbReference>
<feature type="domain" description="Fatty acid hydroxylase" evidence="8">
    <location>
        <begin position="86"/>
        <end position="220"/>
    </location>
</feature>
<dbReference type="InterPro" id="IPR006694">
    <property type="entry name" value="Fatty_acid_hydroxylase"/>
</dbReference>
<name>A0A103PWT9_9BURK</name>
<evidence type="ECO:0000259" key="8">
    <source>
        <dbReference type="Pfam" id="PF04116"/>
    </source>
</evidence>
<evidence type="ECO:0000256" key="6">
    <source>
        <dbReference type="ARBA" id="ARBA00023136"/>
    </source>
</evidence>
<dbReference type="GO" id="GO:0005506">
    <property type="term" value="F:iron ion binding"/>
    <property type="evidence" value="ECO:0007669"/>
    <property type="project" value="InterPro"/>
</dbReference>
<dbReference type="InterPro" id="IPR051689">
    <property type="entry name" value="Sterol_desaturase/TMEM195"/>
</dbReference>
<keyword evidence="5" id="KW-0443">Lipid metabolism</keyword>
<feature type="transmembrane region" description="Helical" evidence="7">
    <location>
        <begin position="82"/>
        <end position="100"/>
    </location>
</feature>
<protein>
    <submittedName>
        <fullName evidence="9">C-5 sterol desaturase</fullName>
    </submittedName>
</protein>
<keyword evidence="6 7" id="KW-0472">Membrane</keyword>
<dbReference type="Proteomes" id="UP000060630">
    <property type="component" value="Unassembled WGS sequence"/>
</dbReference>
<accession>A0A103PWT9</accession>
<evidence type="ECO:0000256" key="4">
    <source>
        <dbReference type="ARBA" id="ARBA00023002"/>
    </source>
</evidence>
<dbReference type="Pfam" id="PF04116">
    <property type="entry name" value="FA_hydroxylase"/>
    <property type="match status" value="1"/>
</dbReference>
<dbReference type="GO" id="GO:0012505">
    <property type="term" value="C:endomembrane system"/>
    <property type="evidence" value="ECO:0007669"/>
    <property type="project" value="UniProtKB-SubCell"/>
</dbReference>
<evidence type="ECO:0000313" key="10">
    <source>
        <dbReference type="Proteomes" id="UP000060630"/>
    </source>
</evidence>
<dbReference type="GO" id="GO:0016020">
    <property type="term" value="C:membrane"/>
    <property type="evidence" value="ECO:0007669"/>
    <property type="project" value="GOC"/>
</dbReference>
<dbReference type="GO" id="GO:0008610">
    <property type="term" value="P:lipid biosynthetic process"/>
    <property type="evidence" value="ECO:0007669"/>
    <property type="project" value="InterPro"/>
</dbReference>
<evidence type="ECO:0000256" key="1">
    <source>
        <dbReference type="ARBA" id="ARBA00004127"/>
    </source>
</evidence>
<gene>
    <name evidence="9" type="ORF">WL29_24550</name>
</gene>
<evidence type="ECO:0000256" key="7">
    <source>
        <dbReference type="SAM" id="Phobius"/>
    </source>
</evidence>